<name>A0A8H9JUD8_VIBPH</name>
<dbReference type="RefSeq" id="WP_114867700.1">
    <property type="nucleotide sequence ID" value="NZ_NNHA01000163.1"/>
</dbReference>
<comment type="caution">
    <text evidence="1">The sequence shown here is derived from an EMBL/GenBank/DDBJ whole genome shotgun (WGS) entry which is preliminary data.</text>
</comment>
<reference evidence="1" key="1">
    <citation type="journal article" date="2018" name="Genome Biol.">
        <title>SKESA: strategic k-mer extension for scrupulous assemblies.</title>
        <authorList>
            <person name="Souvorov A."/>
            <person name="Agarwala R."/>
            <person name="Lipman D.J."/>
        </authorList>
    </citation>
    <scope>NUCLEOTIDE SEQUENCE</scope>
    <source>
        <strain evidence="1">1930</strain>
    </source>
</reference>
<accession>A0A8H9JUD8</accession>
<organism evidence="1">
    <name type="scientific">Vibrio parahaemolyticus</name>
    <dbReference type="NCBI Taxonomy" id="670"/>
    <lineage>
        <taxon>Bacteria</taxon>
        <taxon>Pseudomonadati</taxon>
        <taxon>Pseudomonadota</taxon>
        <taxon>Gammaproteobacteria</taxon>
        <taxon>Vibrionales</taxon>
        <taxon>Vibrionaceae</taxon>
        <taxon>Vibrio</taxon>
    </lineage>
</organism>
<dbReference type="AlphaFoldDB" id="A0A8H9JUD8"/>
<protein>
    <submittedName>
        <fullName evidence="1">Uncharacterized protein</fullName>
    </submittedName>
</protein>
<sequence length="211" mass="23615">MSAPSLHPESLIAINKLKAEIERYLDITTIVEPNNAMAAIEVRLMVTGASTLNPLPKPDCYAPFVPYEWNLPVVVCVRATGGNAGNALAGQATWINMQLANFLENELVEVRDVSQILKVPKGMMQLGPKNKMHIVGDAEITNAKFIQSGFTEDKEAADFDPFDGPFTYREDWSLTMVLTVHRDFYSPTLREVRFYNELLNEEVVVPPEEET</sequence>
<proteinExistence type="predicted"/>
<reference evidence="1" key="2">
    <citation type="submission" date="2019-12" db="EMBL/GenBank/DDBJ databases">
        <authorList>
            <consortium name="NCBI Pathogen Detection Project"/>
        </authorList>
    </citation>
    <scope>NUCLEOTIDE SEQUENCE</scope>
    <source>
        <strain evidence="1">1930</strain>
    </source>
</reference>
<dbReference type="Proteomes" id="UP000856022">
    <property type="component" value="Unassembled WGS sequence"/>
</dbReference>
<evidence type="ECO:0000313" key="1">
    <source>
        <dbReference type="EMBL" id="HAS6675329.1"/>
    </source>
</evidence>
<dbReference type="EMBL" id="DACQKT010000001">
    <property type="protein sequence ID" value="HAS6675329.1"/>
    <property type="molecule type" value="Genomic_DNA"/>
</dbReference>
<gene>
    <name evidence="1" type="ORF">I7278_00740</name>
</gene>